<dbReference type="VEuPathDB" id="FungiDB:CH63R_08246"/>
<reference evidence="4" key="1">
    <citation type="journal article" date="2017" name="BMC Genomics">
        <title>Gapless genome assembly of Colletotrichum higginsianum reveals chromosome structure and association of transposable elements with secondary metabolite gene clusters.</title>
        <authorList>
            <person name="Dallery J.-F."/>
            <person name="Lapalu N."/>
            <person name="Zampounis A."/>
            <person name="Pigne S."/>
            <person name="Luyten I."/>
            <person name="Amselem J."/>
            <person name="Wittenberg A.H.J."/>
            <person name="Zhou S."/>
            <person name="de Queiroz M.V."/>
            <person name="Robin G.P."/>
            <person name="Auger A."/>
            <person name="Hainaut M."/>
            <person name="Henrissat B."/>
            <person name="Kim K.-T."/>
            <person name="Lee Y.-H."/>
            <person name="Lespinet O."/>
            <person name="Schwartz D.C."/>
            <person name="Thon M.R."/>
            <person name="O'Connell R.J."/>
        </authorList>
    </citation>
    <scope>NUCLEOTIDE SEQUENCE [LARGE SCALE GENOMIC DNA]</scope>
    <source>
        <strain evidence="4">IMI 349063</strain>
    </source>
</reference>
<dbReference type="EMBL" id="LTAN01000005">
    <property type="protein sequence ID" value="OBR09481.1"/>
    <property type="molecule type" value="Genomic_DNA"/>
</dbReference>
<gene>
    <name evidence="3" type="ORF">CH63R_08246</name>
</gene>
<dbReference type="GeneID" id="28867327"/>
<evidence type="ECO:0000256" key="2">
    <source>
        <dbReference type="ARBA" id="ARBA00022857"/>
    </source>
</evidence>
<evidence type="ECO:0000313" key="3">
    <source>
        <dbReference type="EMBL" id="OBR09481.1"/>
    </source>
</evidence>
<dbReference type="GO" id="GO:0016616">
    <property type="term" value="F:oxidoreductase activity, acting on the CH-OH group of donors, NAD or NADP as acceptor"/>
    <property type="evidence" value="ECO:0007669"/>
    <property type="project" value="TreeGrafter"/>
</dbReference>
<dbReference type="KEGG" id="chig:CH63R_08246"/>
<keyword evidence="2" id="KW-0521">NADP</keyword>
<dbReference type="InterPro" id="IPR002347">
    <property type="entry name" value="SDR_fam"/>
</dbReference>
<dbReference type="PRINTS" id="PR00080">
    <property type="entry name" value="SDRFAMILY"/>
</dbReference>
<dbReference type="AlphaFoldDB" id="A0A1B7YBK6"/>
<evidence type="ECO:0000256" key="1">
    <source>
        <dbReference type="ARBA" id="ARBA00006484"/>
    </source>
</evidence>
<accession>A0A1B7YBK6</accession>
<dbReference type="SUPFAM" id="SSF51735">
    <property type="entry name" value="NAD(P)-binding Rossmann-fold domains"/>
    <property type="match status" value="1"/>
</dbReference>
<proteinExistence type="inferred from homology"/>
<dbReference type="PANTHER" id="PTHR42760">
    <property type="entry name" value="SHORT-CHAIN DEHYDROGENASES/REDUCTASES FAMILY MEMBER"/>
    <property type="match status" value="1"/>
</dbReference>
<comment type="similarity">
    <text evidence="1">Belongs to the short-chain dehydrogenases/reductases (SDR) family.</text>
</comment>
<dbReference type="FunFam" id="3.40.50.720:FF:000084">
    <property type="entry name" value="Short-chain dehydrogenase reductase"/>
    <property type="match status" value="1"/>
</dbReference>
<dbReference type="RefSeq" id="XP_018157998.1">
    <property type="nucleotide sequence ID" value="XM_018303220.1"/>
</dbReference>
<dbReference type="Pfam" id="PF13561">
    <property type="entry name" value="adh_short_C2"/>
    <property type="match status" value="1"/>
</dbReference>
<comment type="caution">
    <text evidence="3">The sequence shown here is derived from an EMBL/GenBank/DDBJ whole genome shotgun (WGS) entry which is preliminary data.</text>
</comment>
<dbReference type="Gene3D" id="3.40.50.720">
    <property type="entry name" value="NAD(P)-binding Rossmann-like Domain"/>
    <property type="match status" value="1"/>
</dbReference>
<keyword evidence="4" id="KW-1185">Reference proteome</keyword>
<organism evidence="3 4">
    <name type="scientific">Colletotrichum higginsianum (strain IMI 349063)</name>
    <name type="common">Crucifer anthracnose fungus</name>
    <dbReference type="NCBI Taxonomy" id="759273"/>
    <lineage>
        <taxon>Eukaryota</taxon>
        <taxon>Fungi</taxon>
        <taxon>Dikarya</taxon>
        <taxon>Ascomycota</taxon>
        <taxon>Pezizomycotina</taxon>
        <taxon>Sordariomycetes</taxon>
        <taxon>Hypocreomycetidae</taxon>
        <taxon>Glomerellales</taxon>
        <taxon>Glomerellaceae</taxon>
        <taxon>Colletotrichum</taxon>
        <taxon>Colletotrichum destructivum species complex</taxon>
    </lineage>
</organism>
<dbReference type="Proteomes" id="UP000092177">
    <property type="component" value="Chromosome 5"/>
</dbReference>
<dbReference type="OrthoDB" id="37659at2759"/>
<dbReference type="InterPro" id="IPR036291">
    <property type="entry name" value="NAD(P)-bd_dom_sf"/>
</dbReference>
<sequence length="282" mass="28271">MARNLTVLPAYLTRLFSLAGKTAVVTGASSGIGREIALALGQSGAKVILVARRAQPLAAAAEQLAQLGVPATPIAADLSNLADLHHASARIKSAHGVPDILVNAAGAGLSRRPPPLSRVTQGDWDHAIAANLTAPFALGQAFGPGMAARGSGRIINVVGQQSFRDCPGGDSGAYGAAKGGLVSLTRSQAEAWSRSGVLCNAIAPGVVVVEETPAIVTEGVTEEVPTAAADAAERAEAHAARTMIGRNGVVEDFAGVAVWLASGASAAVTGQTIFVDGGYSAT</sequence>
<dbReference type="PRINTS" id="PR00081">
    <property type="entry name" value="GDHRDH"/>
</dbReference>
<evidence type="ECO:0000313" key="4">
    <source>
        <dbReference type="Proteomes" id="UP000092177"/>
    </source>
</evidence>
<protein>
    <submittedName>
        <fullName evidence="3">Short chain dehydrogenase</fullName>
    </submittedName>
</protein>
<name>A0A1B7YBK6_COLHI</name>